<name>F6HP32_VITVI</name>
<keyword evidence="2" id="KW-1185">Reference proteome</keyword>
<reference evidence="2" key="1">
    <citation type="journal article" date="2007" name="Nature">
        <title>The grapevine genome sequence suggests ancestral hexaploidization in major angiosperm phyla.</title>
        <authorList>
            <consortium name="The French-Italian Public Consortium for Grapevine Genome Characterization."/>
            <person name="Jaillon O."/>
            <person name="Aury J.-M."/>
            <person name="Noel B."/>
            <person name="Policriti A."/>
            <person name="Clepet C."/>
            <person name="Casagrande A."/>
            <person name="Choisne N."/>
            <person name="Aubourg S."/>
            <person name="Vitulo N."/>
            <person name="Jubin C."/>
            <person name="Vezzi A."/>
            <person name="Legeai F."/>
            <person name="Hugueney P."/>
            <person name="Dasilva C."/>
            <person name="Horner D."/>
            <person name="Mica E."/>
            <person name="Jublot D."/>
            <person name="Poulain J."/>
            <person name="Bruyere C."/>
            <person name="Billault A."/>
            <person name="Segurens B."/>
            <person name="Gouyvenoux M."/>
            <person name="Ugarte E."/>
            <person name="Cattonaro F."/>
            <person name="Anthouard V."/>
            <person name="Vico V."/>
            <person name="Del Fabbro C."/>
            <person name="Alaux M."/>
            <person name="Di Gaspero G."/>
            <person name="Dumas V."/>
            <person name="Felice N."/>
            <person name="Paillard S."/>
            <person name="Juman I."/>
            <person name="Moroldo M."/>
            <person name="Scalabrin S."/>
            <person name="Canaguier A."/>
            <person name="Le Clainche I."/>
            <person name="Malacrida G."/>
            <person name="Durand E."/>
            <person name="Pesole G."/>
            <person name="Laucou V."/>
            <person name="Chatelet P."/>
            <person name="Merdinoglu D."/>
            <person name="Delledonne M."/>
            <person name="Pezzotti M."/>
            <person name="Lecharny A."/>
            <person name="Scarpelli C."/>
            <person name="Artiguenave F."/>
            <person name="Pe M.E."/>
            <person name="Valle G."/>
            <person name="Morgante M."/>
            <person name="Caboche M."/>
            <person name="Adam-Blondon A.-F."/>
            <person name="Weissenbach J."/>
            <person name="Quetier F."/>
            <person name="Wincker P."/>
        </authorList>
    </citation>
    <scope>NUCLEOTIDE SEQUENCE [LARGE SCALE GENOMIC DNA]</scope>
    <source>
        <strain evidence="2">cv. Pinot noir / PN40024</strain>
    </source>
</reference>
<dbReference type="STRING" id="29760.F6HP32"/>
<evidence type="ECO:0000313" key="2">
    <source>
        <dbReference type="Proteomes" id="UP000009183"/>
    </source>
</evidence>
<sequence length="55" mass="6569">MLNITQYPHNTIKHLHYHAWPNMMWKIKSRIPPQWSNIIVLGNMKMTLPAWSQNG</sequence>
<dbReference type="InParanoid" id="F6HP32"/>
<proteinExistence type="predicted"/>
<accession>F6HP32</accession>
<dbReference type="EMBL" id="FN596000">
    <property type="protein sequence ID" value="CCB56438.1"/>
    <property type="molecule type" value="Genomic_DNA"/>
</dbReference>
<dbReference type="AlphaFoldDB" id="F6HP32"/>
<evidence type="ECO:0000313" key="1">
    <source>
        <dbReference type="EMBL" id="CCB56438.1"/>
    </source>
</evidence>
<dbReference type="PaxDb" id="29760-VIT_16s0100g00970.t01"/>
<dbReference type="Proteomes" id="UP000009183">
    <property type="component" value="Chromosome 16"/>
</dbReference>
<dbReference type="HOGENOM" id="CLU_3036298_0_0_1"/>
<organism evidence="1 2">
    <name type="scientific">Vitis vinifera</name>
    <name type="common">Grape</name>
    <dbReference type="NCBI Taxonomy" id="29760"/>
    <lineage>
        <taxon>Eukaryota</taxon>
        <taxon>Viridiplantae</taxon>
        <taxon>Streptophyta</taxon>
        <taxon>Embryophyta</taxon>
        <taxon>Tracheophyta</taxon>
        <taxon>Spermatophyta</taxon>
        <taxon>Magnoliopsida</taxon>
        <taxon>eudicotyledons</taxon>
        <taxon>Gunneridae</taxon>
        <taxon>Pentapetalae</taxon>
        <taxon>rosids</taxon>
        <taxon>Vitales</taxon>
        <taxon>Vitaceae</taxon>
        <taxon>Viteae</taxon>
        <taxon>Vitis</taxon>
    </lineage>
</organism>
<gene>
    <name evidence="1" type="ordered locus">VIT_16s0100g00970</name>
</gene>
<protein>
    <submittedName>
        <fullName evidence="1">Uncharacterized protein</fullName>
    </submittedName>
</protein>